<keyword evidence="2" id="KW-1185">Reference proteome</keyword>
<reference evidence="3" key="1">
    <citation type="submission" date="2019-12" db="UniProtKB">
        <authorList>
            <consortium name="WormBaseParasite"/>
        </authorList>
    </citation>
    <scope>IDENTIFICATION</scope>
</reference>
<accession>A0A5S6QHF2</accession>
<proteinExistence type="predicted"/>
<evidence type="ECO:0000313" key="2">
    <source>
        <dbReference type="Proteomes" id="UP000046395"/>
    </source>
</evidence>
<evidence type="ECO:0000256" key="1">
    <source>
        <dbReference type="SAM" id="MobiDB-lite"/>
    </source>
</evidence>
<dbReference type="AlphaFoldDB" id="A0A5S6QHF2"/>
<name>A0A5S6QHF2_TRIMR</name>
<evidence type="ECO:0000313" key="3">
    <source>
        <dbReference type="WBParaSite" id="TMUE_2000006614.1"/>
    </source>
</evidence>
<dbReference type="Proteomes" id="UP000046395">
    <property type="component" value="Unassembled WGS sequence"/>
</dbReference>
<dbReference type="WBParaSite" id="TMUE_2000006614.1">
    <property type="protein sequence ID" value="TMUE_2000006614.1"/>
    <property type="gene ID" value="WBGene00299658"/>
</dbReference>
<feature type="region of interest" description="Disordered" evidence="1">
    <location>
        <begin position="59"/>
        <end position="88"/>
    </location>
</feature>
<protein>
    <submittedName>
        <fullName evidence="3">Uncharacterized protein</fullName>
    </submittedName>
</protein>
<feature type="compositionally biased region" description="Basic and acidic residues" evidence="1">
    <location>
        <begin position="69"/>
        <end position="79"/>
    </location>
</feature>
<sequence length="103" mass="11146">MYSPTSQGEPRYSSPPSFFQNLPSPLPSLSVASEGAPAVGVPCLPWQVLPAGAHWRPVDGDCRPVGFRSDGDSGKDDGRRKRQARKTGRTFLISKFAGTKRDT</sequence>
<organism evidence="2 3">
    <name type="scientific">Trichuris muris</name>
    <name type="common">Mouse whipworm</name>
    <dbReference type="NCBI Taxonomy" id="70415"/>
    <lineage>
        <taxon>Eukaryota</taxon>
        <taxon>Metazoa</taxon>
        <taxon>Ecdysozoa</taxon>
        <taxon>Nematoda</taxon>
        <taxon>Enoplea</taxon>
        <taxon>Dorylaimia</taxon>
        <taxon>Trichinellida</taxon>
        <taxon>Trichuridae</taxon>
        <taxon>Trichuris</taxon>
    </lineage>
</organism>